<dbReference type="InterPro" id="IPR003439">
    <property type="entry name" value="ABC_transporter-like_ATP-bd"/>
</dbReference>
<dbReference type="EMBL" id="JACBXX010000123">
    <property type="protein sequence ID" value="NYS96567.1"/>
    <property type="molecule type" value="Genomic_DNA"/>
</dbReference>
<dbReference type="PROSITE" id="PS00211">
    <property type="entry name" value="ABC_TRANSPORTER_1"/>
    <property type="match status" value="1"/>
</dbReference>
<gene>
    <name evidence="2" type="ORF">HZY94_05165</name>
</gene>
<dbReference type="InterPro" id="IPR017871">
    <property type="entry name" value="ABC_transporter-like_CS"/>
</dbReference>
<dbReference type="SUPFAM" id="SSF52540">
    <property type="entry name" value="P-loop containing nucleoside triphosphate hydrolases"/>
    <property type="match status" value="1"/>
</dbReference>
<dbReference type="InterPro" id="IPR027417">
    <property type="entry name" value="P-loop_NTPase"/>
</dbReference>
<proteinExistence type="predicted"/>
<dbReference type="GO" id="GO:0016887">
    <property type="term" value="F:ATP hydrolysis activity"/>
    <property type="evidence" value="ECO:0007669"/>
    <property type="project" value="InterPro"/>
</dbReference>
<dbReference type="Pfam" id="PF00005">
    <property type="entry name" value="ABC_tran"/>
    <property type="match status" value="1"/>
</dbReference>
<dbReference type="PANTHER" id="PTHR42798">
    <property type="entry name" value="LIPOPROTEIN-RELEASING SYSTEM ATP-BINDING PROTEIN LOLD"/>
    <property type="match status" value="1"/>
</dbReference>
<dbReference type="AlphaFoldDB" id="A0A7Z0M711"/>
<accession>A0A7Z0M711</accession>
<dbReference type="Gene3D" id="3.40.50.300">
    <property type="entry name" value="P-loop containing nucleotide triphosphate hydrolases"/>
    <property type="match status" value="1"/>
</dbReference>
<dbReference type="Proteomes" id="UP000589521">
    <property type="component" value="Unassembled WGS sequence"/>
</dbReference>
<dbReference type="GO" id="GO:0005524">
    <property type="term" value="F:ATP binding"/>
    <property type="evidence" value="ECO:0007669"/>
    <property type="project" value="UniProtKB-KW"/>
</dbReference>
<feature type="domain" description="ABC transporter" evidence="1">
    <location>
        <begin position="2"/>
        <end position="176"/>
    </location>
</feature>
<evidence type="ECO:0000313" key="3">
    <source>
        <dbReference type="Proteomes" id="UP000589521"/>
    </source>
</evidence>
<name>A0A7Z0M711_9STRE</name>
<keyword evidence="2" id="KW-0067">ATP-binding</keyword>
<dbReference type="PROSITE" id="PS50893">
    <property type="entry name" value="ABC_TRANSPORTER_2"/>
    <property type="match status" value="1"/>
</dbReference>
<dbReference type="PANTHER" id="PTHR42798:SF4">
    <property type="entry name" value="ABC TRANSPORTER DOMAIN-CONTAINING PROTEIN"/>
    <property type="match status" value="1"/>
</dbReference>
<sequence length="177" mass="19795">MLVCDQLEKSYGQRSVFQDLSIQFEAGKVYALVGASGRGKTTLLNILAKLERPDSGRVFYREKDLNALPRIDFFRNDLGYLLQQGGLLENETIAANLELALVGRKTPVDKEAFFAQKLAQVHLDYLDLEQKIYELSGGEAQRVAIAKLFIKEPPLILADEPTASLDAENSRLAMDLY</sequence>
<protein>
    <submittedName>
        <fullName evidence="2">ATP-binding cassette domain-containing protein</fullName>
    </submittedName>
</protein>
<dbReference type="RefSeq" id="WP_179925291.1">
    <property type="nucleotide sequence ID" value="NZ_JACBXX010000123.1"/>
</dbReference>
<organism evidence="2 3">
    <name type="scientific">Streptococcus danieliae</name>
    <dbReference type="NCBI Taxonomy" id="747656"/>
    <lineage>
        <taxon>Bacteria</taxon>
        <taxon>Bacillati</taxon>
        <taxon>Bacillota</taxon>
        <taxon>Bacilli</taxon>
        <taxon>Lactobacillales</taxon>
        <taxon>Streptococcaceae</taxon>
        <taxon>Streptococcus</taxon>
    </lineage>
</organism>
<keyword evidence="2" id="KW-0547">Nucleotide-binding</keyword>
<evidence type="ECO:0000259" key="1">
    <source>
        <dbReference type="PROSITE" id="PS50893"/>
    </source>
</evidence>
<reference evidence="2 3" key="1">
    <citation type="submission" date="2020-07" db="EMBL/GenBank/DDBJ databases">
        <title>MOT database genomes.</title>
        <authorList>
            <person name="Joseph S."/>
            <person name="Aduse-Opoku J."/>
            <person name="Hashim A."/>
            <person name="Wade W."/>
            <person name="Curtis M."/>
        </authorList>
    </citation>
    <scope>NUCLEOTIDE SEQUENCE [LARGE SCALE GENOMIC DNA]</scope>
    <source>
        <strain evidence="2 3">STR</strain>
    </source>
</reference>
<comment type="caution">
    <text evidence="2">The sequence shown here is derived from an EMBL/GenBank/DDBJ whole genome shotgun (WGS) entry which is preliminary data.</text>
</comment>
<evidence type="ECO:0000313" key="2">
    <source>
        <dbReference type="EMBL" id="NYS96567.1"/>
    </source>
</evidence>